<accession>A0ABR1MJK2</accession>
<dbReference type="EMBL" id="JBBPDW010000011">
    <property type="protein sequence ID" value="KAK7548229.1"/>
    <property type="molecule type" value="Genomic_DNA"/>
</dbReference>
<reference evidence="2 3" key="1">
    <citation type="submission" date="2024-04" db="EMBL/GenBank/DDBJ databases">
        <title>Phyllosticta paracitricarpa is synonymous to the EU quarantine fungus P. citricarpa based on phylogenomic analyses.</title>
        <authorList>
            <consortium name="Lawrence Berkeley National Laboratory"/>
            <person name="Van Ingen-Buijs V.A."/>
            <person name="Van Westerhoven A.C."/>
            <person name="Haridas S."/>
            <person name="Skiadas P."/>
            <person name="Martin F."/>
            <person name="Groenewald J.Z."/>
            <person name="Crous P.W."/>
            <person name="Seidl M.F."/>
        </authorList>
    </citation>
    <scope>NUCLEOTIDE SEQUENCE [LARGE SCALE GENOMIC DNA]</scope>
    <source>
        <strain evidence="2 3">CBS 122670</strain>
    </source>
</reference>
<evidence type="ECO:0000313" key="3">
    <source>
        <dbReference type="Proteomes" id="UP001365128"/>
    </source>
</evidence>
<dbReference type="Proteomes" id="UP001365128">
    <property type="component" value="Unassembled WGS sequence"/>
</dbReference>
<feature type="transmembrane region" description="Helical" evidence="1">
    <location>
        <begin position="51"/>
        <end position="70"/>
    </location>
</feature>
<sequence>MHSCVGVLAFSLLLLYHLRFLCTLSVCLSLARFCNCKGERPRMVLHRERTLSILFAIAFTKTLSLLAGWITKCVPSSSCLSAVRDDGEWSLPTPCPLPIACRVRSCCGDGSGSQRGPLL</sequence>
<protein>
    <recommendedName>
        <fullName evidence="4">Secreted protein</fullName>
    </recommendedName>
</protein>
<organism evidence="2 3">
    <name type="scientific">Phyllosticta citricarpa</name>
    <dbReference type="NCBI Taxonomy" id="55181"/>
    <lineage>
        <taxon>Eukaryota</taxon>
        <taxon>Fungi</taxon>
        <taxon>Dikarya</taxon>
        <taxon>Ascomycota</taxon>
        <taxon>Pezizomycotina</taxon>
        <taxon>Dothideomycetes</taxon>
        <taxon>Dothideomycetes incertae sedis</taxon>
        <taxon>Botryosphaeriales</taxon>
        <taxon>Phyllostictaceae</taxon>
        <taxon>Phyllosticta</taxon>
    </lineage>
</organism>
<evidence type="ECO:0000313" key="2">
    <source>
        <dbReference type="EMBL" id="KAK7548229.1"/>
    </source>
</evidence>
<evidence type="ECO:0000256" key="1">
    <source>
        <dbReference type="SAM" id="Phobius"/>
    </source>
</evidence>
<comment type="caution">
    <text evidence="2">The sequence shown here is derived from an EMBL/GenBank/DDBJ whole genome shotgun (WGS) entry which is preliminary data.</text>
</comment>
<keyword evidence="1" id="KW-1133">Transmembrane helix</keyword>
<feature type="transmembrane region" description="Helical" evidence="1">
    <location>
        <begin position="6"/>
        <end position="31"/>
    </location>
</feature>
<name>A0ABR1MJK2_9PEZI</name>
<evidence type="ECO:0008006" key="4">
    <source>
        <dbReference type="Google" id="ProtNLM"/>
    </source>
</evidence>
<proteinExistence type="predicted"/>
<keyword evidence="1" id="KW-0472">Membrane</keyword>
<keyword evidence="1" id="KW-0812">Transmembrane</keyword>
<gene>
    <name evidence="2" type="ORF">IWX46DRAFT_50963</name>
</gene>
<keyword evidence="3" id="KW-1185">Reference proteome</keyword>